<dbReference type="InterPro" id="IPR027417">
    <property type="entry name" value="P-loop_NTPase"/>
</dbReference>
<dbReference type="InterPro" id="IPR036322">
    <property type="entry name" value="WD40_repeat_dom_sf"/>
</dbReference>
<dbReference type="InterPro" id="IPR019775">
    <property type="entry name" value="WD40_repeat_CS"/>
</dbReference>
<feature type="coiled-coil region" evidence="4">
    <location>
        <begin position="427"/>
        <end position="454"/>
    </location>
</feature>
<evidence type="ECO:0000256" key="4">
    <source>
        <dbReference type="SAM" id="Coils"/>
    </source>
</evidence>
<dbReference type="PANTHER" id="PTHR22847:SF637">
    <property type="entry name" value="WD REPEAT DOMAIN 5B"/>
    <property type="match status" value="1"/>
</dbReference>
<dbReference type="Gene3D" id="2.130.10.10">
    <property type="entry name" value="YVTN repeat-like/Quinoprotein amine dehydrogenase"/>
    <property type="match status" value="3"/>
</dbReference>
<dbReference type="PRINTS" id="PR00320">
    <property type="entry name" value="GPROTEINBRPT"/>
</dbReference>
<dbReference type="PROSITE" id="PS50294">
    <property type="entry name" value="WD_REPEATS_REGION"/>
    <property type="match status" value="12"/>
</dbReference>
<reference evidence="6" key="1">
    <citation type="submission" date="2004-02" db="EMBL/GenBank/DDBJ databases">
        <authorList>
            <consortium name="DOE Joint Genome Institute"/>
        </authorList>
    </citation>
    <scope>NUCLEOTIDE SEQUENCE [LARGE SCALE GENOMIC DNA]</scope>
    <source>
        <strain evidence="6">WH 8501</strain>
    </source>
</reference>
<dbReference type="SMART" id="SM00320">
    <property type="entry name" value="WD40"/>
    <property type="match status" value="14"/>
</dbReference>
<feature type="compositionally biased region" description="Basic and acidic residues" evidence="5">
    <location>
        <begin position="1164"/>
        <end position="1173"/>
    </location>
</feature>
<organism evidence="6 7">
    <name type="scientific">Crocosphaera watsonii WH 8501</name>
    <dbReference type="NCBI Taxonomy" id="165597"/>
    <lineage>
        <taxon>Bacteria</taxon>
        <taxon>Bacillati</taxon>
        <taxon>Cyanobacteriota</taxon>
        <taxon>Cyanophyceae</taxon>
        <taxon>Oscillatoriophycideae</taxon>
        <taxon>Chroococcales</taxon>
        <taxon>Aphanothecaceae</taxon>
        <taxon>Crocosphaera</taxon>
    </lineage>
</organism>
<evidence type="ECO:0000256" key="3">
    <source>
        <dbReference type="PROSITE-ProRule" id="PRU00221"/>
    </source>
</evidence>
<dbReference type="PROSITE" id="PS50082">
    <property type="entry name" value="WD_REPEATS_2"/>
    <property type="match status" value="13"/>
</dbReference>
<feature type="repeat" description="WD" evidence="3">
    <location>
        <begin position="925"/>
        <end position="959"/>
    </location>
</feature>
<dbReference type="Pfam" id="PF14516">
    <property type="entry name" value="AAA_35"/>
    <property type="match status" value="1"/>
</dbReference>
<accession>Q4C9P2</accession>
<feature type="repeat" description="WD" evidence="3">
    <location>
        <begin position="556"/>
        <end position="588"/>
    </location>
</feature>
<sequence>MTANIQKSYSYKVGGSLGFAHPTYVERQADQTLLTALTAGKFCYVFNCRQMGKSSLRVRAMHQLQAKGMSCASVDITSLGSDISQKQWYSGIITQLFLGFNLIGKVNLKVWLREREELSGIQKFSEFLEEVLLVHCLGEKVYIFIDEIDKILSLNFSLDDFFSVIRFFYNQRAENPKFNRLVFSLFGVATPTDLIQDKTQTPFNIGFPIELTGFTSKEIEPLAPGLTSITDHPQKVLETILDWTGGQPFLTQKVCDLLLTQGKIIPAGQEKEWVNKLIREFIVENWESHDEPVHLKTIRERIFRQEKRAGRLLGMYQQILQEGFLKSDESSEQTELRLSGLVVKKDGNLVAYNKIYQSVFNEEWVKKELEKIRPYSEMLTGWMNSNYEDDSRLLRGKLLKDALSWAMDKSLSDLDYRFLTESQNLDKREAEINLKAQQKANEILTRANQKAQRMIRLGMTILGVSVVGATFAFTQARIAFQKQREAQIGTQLERSGDSAWRQFEFEQLDGLVSAIEANQELKTIVKDQRLLEDYPATSPISALEQILNRIQEKNKLIGHQDAVNSVTFSRDGQWIATASSDGTIRLWNRQGQQKAVLRGHEGNIYGVAFSPDSQTLATAAQDDTARVWNLQGKQLALLKGHDASVYSVTFSPDGQRLATTSRDNTARVWDKQGNSLLVLKGHKKSVDDVAFSPDGQYIATASRDGTAKLWDSQGNLRKTLQEKATPLFSISFSLDSQRIAAGARDGTIYIWDKQGNLTLNLNGHQELVNSVVFSQDGNLIASGSSDGTARLWSTEGEEITVLKGHQDPIYDVALNYQSTELATASSDGKVKLWAVKQTLNNGFNTLDSYVTSADFSEDGKFLAIADERGQVYTWNLQGKNLEKFEAHGSGINAIRIAPNGQIMATTANNGVVKIWDLQGNLLGNLRDNKVRIYSLDFSSDSKKLVLANRSGEVELWDLEKQPYQLIKKFQAHEDTINHIVFNQNSTKIATASADKTVKVWDKQGNLERLLSGHQERVNWLSFAPNSNYLATASEDSTIKLWDSKGELITTLKSDLFPISRVNFSSDGEYFVTASQDGTVRLWDREGKLHTKMKGYQESLESVKFTPDNQTILTVARDGTVKMWPLESEFVRLSSLLEQGCHWLKDYLISHPSEQPKLSSCPHSNDAKKPLTQY</sequence>
<dbReference type="SUPFAM" id="SSF52540">
    <property type="entry name" value="P-loop containing nucleoside triphosphate hydrolases"/>
    <property type="match status" value="1"/>
</dbReference>
<proteinExistence type="predicted"/>
<evidence type="ECO:0000256" key="2">
    <source>
        <dbReference type="ARBA" id="ARBA00022737"/>
    </source>
</evidence>
<feature type="repeat" description="WD" evidence="3">
    <location>
        <begin position="761"/>
        <end position="802"/>
    </location>
</feature>
<dbReference type="OrthoDB" id="434800at2"/>
<evidence type="ECO:0000256" key="5">
    <source>
        <dbReference type="SAM" id="MobiDB-lite"/>
    </source>
</evidence>
<feature type="repeat" description="WD" evidence="3">
    <location>
        <begin position="884"/>
        <end position="918"/>
    </location>
</feature>
<dbReference type="EMBL" id="AADV02000001">
    <property type="protein sequence ID" value="EAM53244.1"/>
    <property type="molecule type" value="Genomic_DNA"/>
</dbReference>
<feature type="repeat" description="WD" evidence="3">
    <location>
        <begin position="1051"/>
        <end position="1083"/>
    </location>
</feature>
<feature type="region of interest" description="Disordered" evidence="5">
    <location>
        <begin position="1154"/>
        <end position="1173"/>
    </location>
</feature>
<feature type="repeat" description="WD" evidence="3">
    <location>
        <begin position="638"/>
        <end position="670"/>
    </location>
</feature>
<feature type="repeat" description="WD" evidence="3">
    <location>
        <begin position="1010"/>
        <end position="1042"/>
    </location>
</feature>
<protein>
    <submittedName>
        <fullName evidence="6">G-protein beta WD-40 repeat</fullName>
    </submittedName>
</protein>
<keyword evidence="2" id="KW-0677">Repeat</keyword>
<dbReference type="KEGG" id="cwa:CwatDRAFT_6307"/>
<feature type="repeat" description="WD" evidence="3">
    <location>
        <begin position="597"/>
        <end position="638"/>
    </location>
</feature>
<dbReference type="InterPro" id="IPR001680">
    <property type="entry name" value="WD40_rpt"/>
</dbReference>
<dbReference type="PANTHER" id="PTHR22847">
    <property type="entry name" value="WD40 REPEAT PROTEIN"/>
    <property type="match status" value="1"/>
</dbReference>
<comment type="caution">
    <text evidence="6">The sequence shown here is derived from an EMBL/GenBank/DDBJ whole genome shotgun (WGS) entry which is preliminary data.</text>
</comment>
<keyword evidence="7" id="KW-1185">Reference proteome</keyword>
<feature type="repeat" description="WD" evidence="3">
    <location>
        <begin position="969"/>
        <end position="1001"/>
    </location>
</feature>
<feature type="repeat" description="WD" evidence="3">
    <location>
        <begin position="720"/>
        <end position="752"/>
    </location>
</feature>
<evidence type="ECO:0000256" key="1">
    <source>
        <dbReference type="ARBA" id="ARBA00022574"/>
    </source>
</evidence>
<dbReference type="RefSeq" id="WP_007303544.1">
    <property type="nucleotide sequence ID" value="NZ_AADV02000001.1"/>
</dbReference>
<gene>
    <name evidence="6" type="ORF">CwatDRAFT_6307</name>
</gene>
<dbReference type="PROSITE" id="PS00678">
    <property type="entry name" value="WD_REPEATS_1"/>
    <property type="match status" value="2"/>
</dbReference>
<feature type="repeat" description="WD" evidence="3">
    <location>
        <begin position="679"/>
        <end position="711"/>
    </location>
</feature>
<dbReference type="SUPFAM" id="SSF50978">
    <property type="entry name" value="WD40 repeat-like"/>
    <property type="match status" value="2"/>
</dbReference>
<keyword evidence="1 3" id="KW-0853">WD repeat</keyword>
<feature type="repeat" description="WD" evidence="3">
    <location>
        <begin position="802"/>
        <end position="833"/>
    </location>
</feature>
<dbReference type="Gene3D" id="3.40.50.300">
    <property type="entry name" value="P-loop containing nucleotide triphosphate hydrolases"/>
    <property type="match status" value="1"/>
</dbReference>
<dbReference type="Proteomes" id="UP000003922">
    <property type="component" value="Unassembled WGS sequence"/>
</dbReference>
<name>Q4C9P2_CROWT</name>
<dbReference type="AlphaFoldDB" id="Q4C9P2"/>
<evidence type="ECO:0000313" key="6">
    <source>
        <dbReference type="EMBL" id="EAM53244.1"/>
    </source>
</evidence>
<reference evidence="6" key="2">
    <citation type="submission" date="2005-06" db="EMBL/GenBank/DDBJ databases">
        <title>Sequencing of the draft genome and assembly of Crocosphaera watsonii WH 8501.</title>
        <authorList>
            <consortium name="US DOE Joint Genome Institute (JGI-PGF)"/>
            <person name="Copeland A."/>
            <person name="Lucas S."/>
            <person name="Lapidus A."/>
            <person name="Barry K."/>
            <person name="Detter C."/>
            <person name="Glavina T."/>
            <person name="Hammon N."/>
            <person name="Israni S."/>
            <person name="Pitluck S."/>
            <person name="Richardson P."/>
        </authorList>
    </citation>
    <scope>NUCLEOTIDE SEQUENCE [LARGE SCALE GENOMIC DNA]</scope>
    <source>
        <strain evidence="6">WH 8501</strain>
    </source>
</reference>
<keyword evidence="4" id="KW-0175">Coiled coil</keyword>
<dbReference type="InterPro" id="IPR020472">
    <property type="entry name" value="WD40_PAC1"/>
</dbReference>
<dbReference type="InterPro" id="IPR015943">
    <property type="entry name" value="WD40/YVTN_repeat-like_dom_sf"/>
</dbReference>
<evidence type="ECO:0000313" key="7">
    <source>
        <dbReference type="Proteomes" id="UP000003922"/>
    </source>
</evidence>
<feature type="repeat" description="WD" evidence="3">
    <location>
        <begin position="1092"/>
        <end position="1127"/>
    </location>
</feature>
<dbReference type="Pfam" id="PF00400">
    <property type="entry name" value="WD40"/>
    <property type="match status" value="12"/>
</dbReference>
<dbReference type="CDD" id="cd00200">
    <property type="entry name" value="WD40"/>
    <property type="match status" value="2"/>
</dbReference>
<reference evidence="6" key="3">
    <citation type="submission" date="2016-12" db="EMBL/GenBank/DDBJ databases">
        <title>Annotation of the draft genome assembly of Crocosphaera watsonii WH 8501.</title>
        <authorList>
            <consortium name="US DOE Joint Genome Institute (JGI-ORNL)"/>
            <person name="Larimer F."/>
            <person name="Land M."/>
        </authorList>
    </citation>
    <scope>NUCLEOTIDE SEQUENCE</scope>
    <source>
        <strain evidence="6">WH 8501</strain>
    </source>
</reference>